<dbReference type="EMBL" id="JACIDT010000008">
    <property type="protein sequence ID" value="MBB3926755.1"/>
    <property type="molecule type" value="Genomic_DNA"/>
</dbReference>
<keyword evidence="3" id="KW-1185">Reference proteome</keyword>
<dbReference type="PANTHER" id="PTHR40260">
    <property type="entry name" value="BLR8190 PROTEIN"/>
    <property type="match status" value="1"/>
</dbReference>
<accession>A0A7W6BMW2</accession>
<evidence type="ECO:0000313" key="2">
    <source>
        <dbReference type="EMBL" id="MBB3926755.1"/>
    </source>
</evidence>
<evidence type="ECO:0000259" key="1">
    <source>
        <dbReference type="Pfam" id="PF07110"/>
    </source>
</evidence>
<dbReference type="Gene3D" id="3.30.70.100">
    <property type="match status" value="1"/>
</dbReference>
<dbReference type="GO" id="GO:0016491">
    <property type="term" value="F:oxidoreductase activity"/>
    <property type="evidence" value="ECO:0007669"/>
    <property type="project" value="InterPro"/>
</dbReference>
<dbReference type="NCBIfam" id="TIGR02118">
    <property type="entry name" value="EthD family reductase"/>
    <property type="match status" value="1"/>
</dbReference>
<dbReference type="PANTHER" id="PTHR40260:SF2">
    <property type="entry name" value="BLR8190 PROTEIN"/>
    <property type="match status" value="1"/>
</dbReference>
<evidence type="ECO:0000313" key="3">
    <source>
        <dbReference type="Proteomes" id="UP000571950"/>
    </source>
</evidence>
<gene>
    <name evidence="2" type="ORF">GGR43_002478</name>
</gene>
<name>A0A7W6BMW2_9SPHN</name>
<feature type="domain" description="EthD" evidence="1">
    <location>
        <begin position="12"/>
        <end position="89"/>
    </location>
</feature>
<reference evidence="2 3" key="1">
    <citation type="submission" date="2020-08" db="EMBL/GenBank/DDBJ databases">
        <title>Genomic Encyclopedia of Type Strains, Phase IV (KMG-IV): sequencing the most valuable type-strain genomes for metagenomic binning, comparative biology and taxonomic classification.</title>
        <authorList>
            <person name="Goeker M."/>
        </authorList>
    </citation>
    <scope>NUCLEOTIDE SEQUENCE [LARGE SCALE GENOMIC DNA]</scope>
    <source>
        <strain evidence="2 3">DSM 26189</strain>
    </source>
</reference>
<dbReference type="InterPro" id="IPR009799">
    <property type="entry name" value="EthD_dom"/>
</dbReference>
<dbReference type="Proteomes" id="UP000571950">
    <property type="component" value="Unassembled WGS sequence"/>
</dbReference>
<dbReference type="SUPFAM" id="SSF54909">
    <property type="entry name" value="Dimeric alpha+beta barrel"/>
    <property type="match status" value="1"/>
</dbReference>
<protein>
    <submittedName>
        <fullName evidence="2">Uncharacterized protein (TIGR02118 family)</fullName>
    </submittedName>
</protein>
<dbReference type="RefSeq" id="WP_188072263.1">
    <property type="nucleotide sequence ID" value="NZ_BSPS01000012.1"/>
</dbReference>
<comment type="caution">
    <text evidence="2">The sequence shown here is derived from an EMBL/GenBank/DDBJ whole genome shotgun (WGS) entry which is preliminary data.</text>
</comment>
<dbReference type="AlphaFoldDB" id="A0A7W6BMW2"/>
<proteinExistence type="predicted"/>
<dbReference type="Pfam" id="PF07110">
    <property type="entry name" value="EthD"/>
    <property type="match status" value="1"/>
</dbReference>
<organism evidence="2 3">
    <name type="scientific">Sphingobium jiangsuense</name>
    <dbReference type="NCBI Taxonomy" id="870476"/>
    <lineage>
        <taxon>Bacteria</taxon>
        <taxon>Pseudomonadati</taxon>
        <taxon>Pseudomonadota</taxon>
        <taxon>Alphaproteobacteria</taxon>
        <taxon>Sphingomonadales</taxon>
        <taxon>Sphingomonadaceae</taxon>
        <taxon>Sphingobium</taxon>
    </lineage>
</organism>
<sequence>MTTKLIALYSRPEDEAAFLDHYRQVHTPLVRKVPGLQRLVVNRVEGSPMGETDLFLIAELHFADRAGFDAAMRSEENRACGKDLMNFAKGRVTILFAEEE</sequence>
<dbReference type="InterPro" id="IPR011008">
    <property type="entry name" value="Dimeric_a/b-barrel"/>
</dbReference>